<dbReference type="EC" id="2.7.13.3" evidence="3"/>
<evidence type="ECO:0000259" key="13">
    <source>
        <dbReference type="PROSITE" id="PS50109"/>
    </source>
</evidence>
<dbReference type="InterPro" id="IPR036890">
    <property type="entry name" value="HATPase_C_sf"/>
</dbReference>
<dbReference type="Pfam" id="PF00512">
    <property type="entry name" value="HisKA"/>
    <property type="match status" value="1"/>
</dbReference>
<dbReference type="InterPro" id="IPR003660">
    <property type="entry name" value="HAMP_dom"/>
</dbReference>
<protein>
    <recommendedName>
        <fullName evidence="3">histidine kinase</fullName>
        <ecNumber evidence="3">2.7.13.3</ecNumber>
    </recommendedName>
</protein>
<dbReference type="InterPro" id="IPR004358">
    <property type="entry name" value="Sig_transdc_His_kin-like_C"/>
</dbReference>
<gene>
    <name evidence="15" type="ORF">ACFQND_11225</name>
</gene>
<accession>A0ABW1TXX9</accession>
<dbReference type="Proteomes" id="UP001596270">
    <property type="component" value="Unassembled WGS sequence"/>
</dbReference>
<feature type="transmembrane region" description="Helical" evidence="12">
    <location>
        <begin position="169"/>
        <end position="189"/>
    </location>
</feature>
<evidence type="ECO:0000256" key="1">
    <source>
        <dbReference type="ARBA" id="ARBA00000085"/>
    </source>
</evidence>
<dbReference type="Gene3D" id="1.10.287.130">
    <property type="match status" value="1"/>
</dbReference>
<evidence type="ECO:0000256" key="6">
    <source>
        <dbReference type="ARBA" id="ARBA00022692"/>
    </source>
</evidence>
<dbReference type="SMART" id="SM00388">
    <property type="entry name" value="HisKA"/>
    <property type="match status" value="1"/>
</dbReference>
<dbReference type="Pfam" id="PF08521">
    <property type="entry name" value="2CSK_N"/>
    <property type="match status" value="1"/>
</dbReference>
<keyword evidence="8 12" id="KW-1133">Transmembrane helix</keyword>
<dbReference type="InterPro" id="IPR050428">
    <property type="entry name" value="TCS_sensor_his_kinase"/>
</dbReference>
<comment type="catalytic activity">
    <reaction evidence="1">
        <text>ATP + protein L-histidine = ADP + protein N-phospho-L-histidine.</text>
        <dbReference type="EC" id="2.7.13.3"/>
    </reaction>
</comment>
<dbReference type="PRINTS" id="PR00344">
    <property type="entry name" value="BCTRLSENSOR"/>
</dbReference>
<comment type="subcellular location">
    <subcellularLocation>
        <location evidence="2">Membrane</location>
    </subcellularLocation>
</comment>
<evidence type="ECO:0000256" key="2">
    <source>
        <dbReference type="ARBA" id="ARBA00004370"/>
    </source>
</evidence>
<dbReference type="InterPro" id="IPR005467">
    <property type="entry name" value="His_kinase_dom"/>
</dbReference>
<dbReference type="SUPFAM" id="SSF55874">
    <property type="entry name" value="ATPase domain of HSP90 chaperone/DNA topoisomerase II/histidine kinase"/>
    <property type="match status" value="1"/>
</dbReference>
<evidence type="ECO:0000256" key="11">
    <source>
        <dbReference type="SAM" id="MobiDB-lite"/>
    </source>
</evidence>
<feature type="region of interest" description="Disordered" evidence="11">
    <location>
        <begin position="1"/>
        <end position="20"/>
    </location>
</feature>
<dbReference type="SMART" id="SM00387">
    <property type="entry name" value="HATPase_c"/>
    <property type="match status" value="1"/>
</dbReference>
<dbReference type="InterPro" id="IPR003661">
    <property type="entry name" value="HisK_dim/P_dom"/>
</dbReference>
<dbReference type="EMBL" id="JBHSRS010000018">
    <property type="protein sequence ID" value="MFC6281804.1"/>
    <property type="molecule type" value="Genomic_DNA"/>
</dbReference>
<feature type="transmembrane region" description="Helical" evidence="12">
    <location>
        <begin position="28"/>
        <end position="51"/>
    </location>
</feature>
<dbReference type="PROSITE" id="PS50885">
    <property type="entry name" value="HAMP"/>
    <property type="match status" value="1"/>
</dbReference>
<feature type="domain" description="HAMP" evidence="14">
    <location>
        <begin position="193"/>
        <end position="249"/>
    </location>
</feature>
<keyword evidence="6 12" id="KW-0812">Transmembrane</keyword>
<dbReference type="Pfam" id="PF02518">
    <property type="entry name" value="HATPase_c"/>
    <property type="match status" value="1"/>
</dbReference>
<keyword evidence="5 15" id="KW-0808">Transferase</keyword>
<dbReference type="PANTHER" id="PTHR45436:SF1">
    <property type="entry name" value="SENSOR PROTEIN QSEC"/>
    <property type="match status" value="1"/>
</dbReference>
<keyword evidence="16" id="KW-1185">Reference proteome</keyword>
<evidence type="ECO:0000313" key="15">
    <source>
        <dbReference type="EMBL" id="MFC6281804.1"/>
    </source>
</evidence>
<dbReference type="GO" id="GO:0004673">
    <property type="term" value="F:protein histidine kinase activity"/>
    <property type="evidence" value="ECO:0007669"/>
    <property type="project" value="UniProtKB-EC"/>
</dbReference>
<dbReference type="PROSITE" id="PS50109">
    <property type="entry name" value="HIS_KIN"/>
    <property type="match status" value="1"/>
</dbReference>
<comment type="caution">
    <text evidence="15">The sequence shown here is derived from an EMBL/GenBank/DDBJ whole genome shotgun (WGS) entry which is preliminary data.</text>
</comment>
<dbReference type="InterPro" id="IPR003594">
    <property type="entry name" value="HATPase_dom"/>
</dbReference>
<evidence type="ECO:0000313" key="16">
    <source>
        <dbReference type="Proteomes" id="UP001596270"/>
    </source>
</evidence>
<keyword evidence="7 15" id="KW-0418">Kinase</keyword>
<evidence type="ECO:0000256" key="9">
    <source>
        <dbReference type="ARBA" id="ARBA00023012"/>
    </source>
</evidence>
<feature type="domain" description="Histidine kinase" evidence="13">
    <location>
        <begin position="257"/>
        <end position="475"/>
    </location>
</feature>
<keyword evidence="10 12" id="KW-0472">Membrane</keyword>
<dbReference type="InterPro" id="IPR036097">
    <property type="entry name" value="HisK_dim/P_sf"/>
</dbReference>
<evidence type="ECO:0000256" key="10">
    <source>
        <dbReference type="ARBA" id="ARBA00023136"/>
    </source>
</evidence>
<proteinExistence type="predicted"/>
<evidence type="ECO:0000256" key="4">
    <source>
        <dbReference type="ARBA" id="ARBA00022553"/>
    </source>
</evidence>
<evidence type="ECO:0000256" key="5">
    <source>
        <dbReference type="ARBA" id="ARBA00022679"/>
    </source>
</evidence>
<name>A0ABW1TXX9_9BURK</name>
<dbReference type="InterPro" id="IPR013727">
    <property type="entry name" value="2CSK_N"/>
</dbReference>
<evidence type="ECO:0000256" key="8">
    <source>
        <dbReference type="ARBA" id="ARBA00022989"/>
    </source>
</evidence>
<dbReference type="Gene3D" id="6.10.340.10">
    <property type="match status" value="1"/>
</dbReference>
<evidence type="ECO:0000256" key="7">
    <source>
        <dbReference type="ARBA" id="ARBA00022777"/>
    </source>
</evidence>
<evidence type="ECO:0000256" key="12">
    <source>
        <dbReference type="SAM" id="Phobius"/>
    </source>
</evidence>
<dbReference type="RefSeq" id="WP_371438591.1">
    <property type="nucleotide sequence ID" value="NZ_JBHSRS010000018.1"/>
</dbReference>
<keyword evidence="9" id="KW-0902">Two-component regulatory system</keyword>
<dbReference type="CDD" id="cd00082">
    <property type="entry name" value="HisKA"/>
    <property type="match status" value="1"/>
</dbReference>
<sequence>MSALQGPAREGAPAHHKPSLRSRVTRHVVLPLVLMWALGTAVALSVANYFAGQAFDRSLLDDAYAVAANMRAGSDGPVLSLSPPEMGALLFDQSESMYFAVLRPDGELVAGHAGLHPPPLADEVPYGFSDLSFQGRELRAVSLRRGDPLQFTVVMAQTTASRKRLLHRMLAYSVVPQVLLLLLLAWWLLRGIQRDLRPLAELQRAVDRRDARDLTPVPPSVTTFASTRDVERLGLAVNSMLARLDESIRAQREFAGNVAHELRTPLAGIRAQADYALAHADPQVWREQLQGIARAEARASHMVEQLLALALADEARAGLQLEPVALNELVRSVLLRFLPKADAAGVDLGGEGLDEPVTVQANAALLEGILGNLLDNALRYGNAERPHVTVTVARGADGRTVLSVTDNGPGLSAPEAERLRSRWTLGAAGQRLGEGAGLGLAIVSRYAELLDARFSLEPADGGPGLRANVTFADGS</sequence>
<dbReference type="Gene3D" id="3.30.565.10">
    <property type="entry name" value="Histidine kinase-like ATPase, C-terminal domain"/>
    <property type="match status" value="1"/>
</dbReference>
<reference evidence="16" key="1">
    <citation type="journal article" date="2019" name="Int. J. Syst. Evol. Microbiol.">
        <title>The Global Catalogue of Microorganisms (GCM) 10K type strain sequencing project: providing services to taxonomists for standard genome sequencing and annotation.</title>
        <authorList>
            <consortium name="The Broad Institute Genomics Platform"/>
            <consortium name="The Broad Institute Genome Sequencing Center for Infectious Disease"/>
            <person name="Wu L."/>
            <person name="Ma J."/>
        </authorList>
    </citation>
    <scope>NUCLEOTIDE SEQUENCE [LARGE SCALE GENOMIC DNA]</scope>
    <source>
        <strain evidence="16">CCUG 39402</strain>
    </source>
</reference>
<evidence type="ECO:0000259" key="14">
    <source>
        <dbReference type="PROSITE" id="PS50885"/>
    </source>
</evidence>
<keyword evidence="4" id="KW-0597">Phosphoprotein</keyword>
<evidence type="ECO:0000256" key="3">
    <source>
        <dbReference type="ARBA" id="ARBA00012438"/>
    </source>
</evidence>
<dbReference type="SUPFAM" id="SSF47384">
    <property type="entry name" value="Homodimeric domain of signal transducing histidine kinase"/>
    <property type="match status" value="1"/>
</dbReference>
<organism evidence="15 16">
    <name type="scientific">Polaromonas aquatica</name>
    <dbReference type="NCBI Taxonomy" id="332657"/>
    <lineage>
        <taxon>Bacteria</taxon>
        <taxon>Pseudomonadati</taxon>
        <taxon>Pseudomonadota</taxon>
        <taxon>Betaproteobacteria</taxon>
        <taxon>Burkholderiales</taxon>
        <taxon>Comamonadaceae</taxon>
        <taxon>Polaromonas</taxon>
    </lineage>
</organism>
<dbReference type="PANTHER" id="PTHR45436">
    <property type="entry name" value="SENSOR HISTIDINE KINASE YKOH"/>
    <property type="match status" value="1"/>
</dbReference>